<reference evidence="1 2" key="1">
    <citation type="submission" date="2014-04" db="EMBL/GenBank/DDBJ databases">
        <authorList>
            <consortium name="DOE Joint Genome Institute"/>
            <person name="Kuo A."/>
            <person name="Gay G."/>
            <person name="Dore J."/>
            <person name="Kohler A."/>
            <person name="Nagy L.G."/>
            <person name="Floudas D."/>
            <person name="Copeland A."/>
            <person name="Barry K.W."/>
            <person name="Cichocki N."/>
            <person name="Veneault-Fourrey C."/>
            <person name="LaButti K."/>
            <person name="Lindquist E.A."/>
            <person name="Lipzen A."/>
            <person name="Lundell T."/>
            <person name="Morin E."/>
            <person name="Murat C."/>
            <person name="Sun H."/>
            <person name="Tunlid A."/>
            <person name="Henrissat B."/>
            <person name="Grigoriev I.V."/>
            <person name="Hibbett D.S."/>
            <person name="Martin F."/>
            <person name="Nordberg H.P."/>
            <person name="Cantor M.N."/>
            <person name="Hua S.X."/>
        </authorList>
    </citation>
    <scope>NUCLEOTIDE SEQUENCE [LARGE SCALE GENOMIC DNA]</scope>
    <source>
        <strain evidence="2">h7</strain>
    </source>
</reference>
<evidence type="ECO:0000313" key="1">
    <source>
        <dbReference type="EMBL" id="KIM45606.1"/>
    </source>
</evidence>
<dbReference type="HOGENOM" id="CLU_3068923_0_0_1"/>
<dbReference type="AlphaFoldDB" id="A0A0C3CPC8"/>
<keyword evidence="2" id="KW-1185">Reference proteome</keyword>
<evidence type="ECO:0000313" key="2">
    <source>
        <dbReference type="Proteomes" id="UP000053424"/>
    </source>
</evidence>
<organism evidence="1 2">
    <name type="scientific">Hebeloma cylindrosporum</name>
    <dbReference type="NCBI Taxonomy" id="76867"/>
    <lineage>
        <taxon>Eukaryota</taxon>
        <taxon>Fungi</taxon>
        <taxon>Dikarya</taxon>
        <taxon>Basidiomycota</taxon>
        <taxon>Agaricomycotina</taxon>
        <taxon>Agaricomycetes</taxon>
        <taxon>Agaricomycetidae</taxon>
        <taxon>Agaricales</taxon>
        <taxon>Agaricineae</taxon>
        <taxon>Hymenogastraceae</taxon>
        <taxon>Hebeloma</taxon>
    </lineage>
</organism>
<protein>
    <submittedName>
        <fullName evidence="1">Uncharacterized protein</fullName>
    </submittedName>
</protein>
<accession>A0A0C3CPC8</accession>
<gene>
    <name evidence="1" type="ORF">M413DRAFT_442266</name>
</gene>
<reference evidence="2" key="2">
    <citation type="submission" date="2015-01" db="EMBL/GenBank/DDBJ databases">
        <title>Evolutionary Origins and Diversification of the Mycorrhizal Mutualists.</title>
        <authorList>
            <consortium name="DOE Joint Genome Institute"/>
            <consortium name="Mycorrhizal Genomics Consortium"/>
            <person name="Kohler A."/>
            <person name="Kuo A."/>
            <person name="Nagy L.G."/>
            <person name="Floudas D."/>
            <person name="Copeland A."/>
            <person name="Barry K.W."/>
            <person name="Cichocki N."/>
            <person name="Veneault-Fourrey C."/>
            <person name="LaButti K."/>
            <person name="Lindquist E.A."/>
            <person name="Lipzen A."/>
            <person name="Lundell T."/>
            <person name="Morin E."/>
            <person name="Murat C."/>
            <person name="Riley R."/>
            <person name="Ohm R."/>
            <person name="Sun H."/>
            <person name="Tunlid A."/>
            <person name="Henrissat B."/>
            <person name="Grigoriev I.V."/>
            <person name="Hibbett D.S."/>
            <person name="Martin F."/>
        </authorList>
    </citation>
    <scope>NUCLEOTIDE SEQUENCE [LARGE SCALE GENOMIC DNA]</scope>
    <source>
        <strain evidence="2">h7</strain>
    </source>
</reference>
<dbReference type="Proteomes" id="UP000053424">
    <property type="component" value="Unassembled WGS sequence"/>
</dbReference>
<name>A0A0C3CPC8_HEBCY</name>
<sequence length="53" mass="6096">MSFASRNYTASRHTFAVGIESTSYSFPYSKEFPSPQAAWRYVKACVSRCAFFR</sequence>
<proteinExistence type="predicted"/>
<dbReference type="EMBL" id="KN831772">
    <property type="protein sequence ID" value="KIM45606.1"/>
    <property type="molecule type" value="Genomic_DNA"/>
</dbReference>